<dbReference type="RefSeq" id="WP_337714433.1">
    <property type="nucleotide sequence ID" value="NZ_JBBEGL010000004.1"/>
</dbReference>
<accession>A0ABU8N6C9</accession>
<dbReference type="InterPro" id="IPR045851">
    <property type="entry name" value="AMP-bd_C_sf"/>
</dbReference>
<dbReference type="SUPFAM" id="SSF56801">
    <property type="entry name" value="Acetyl-CoA synthetase-like"/>
    <property type="match status" value="1"/>
</dbReference>
<proteinExistence type="inferred from homology"/>
<evidence type="ECO:0000313" key="6">
    <source>
        <dbReference type="Proteomes" id="UP001370100"/>
    </source>
</evidence>
<name>A0ABU8N6C9_9PSEU</name>
<evidence type="ECO:0000256" key="1">
    <source>
        <dbReference type="ARBA" id="ARBA00006432"/>
    </source>
</evidence>
<keyword evidence="2" id="KW-0436">Ligase</keyword>
<feature type="domain" description="AMP-dependent synthetase/ligase" evidence="3">
    <location>
        <begin position="49"/>
        <end position="415"/>
    </location>
</feature>
<dbReference type="Proteomes" id="UP001370100">
    <property type="component" value="Unassembled WGS sequence"/>
</dbReference>
<protein>
    <submittedName>
        <fullName evidence="5">Class I adenylate-forming enzyme family protein</fullName>
    </submittedName>
</protein>
<dbReference type="InterPro" id="IPR020845">
    <property type="entry name" value="AMP-binding_CS"/>
</dbReference>
<dbReference type="Gene3D" id="3.40.50.12780">
    <property type="entry name" value="N-terminal domain of ligase-like"/>
    <property type="match status" value="1"/>
</dbReference>
<dbReference type="PANTHER" id="PTHR43201">
    <property type="entry name" value="ACYL-COA SYNTHETASE"/>
    <property type="match status" value="1"/>
</dbReference>
<feature type="domain" description="AMP-binding enzyme C-terminal" evidence="4">
    <location>
        <begin position="465"/>
        <end position="541"/>
    </location>
</feature>
<comment type="similarity">
    <text evidence="1">Belongs to the ATP-dependent AMP-binding enzyme family.</text>
</comment>
<sequence>MVGARERRLAELTAPGAAYELRDEVVDGVPLRVYARAPRSLAEVLAASRSFGDRDLLVHGDDRLTFAEHADLATALAGWLHHVAGVGRGDRVAVSMRNVPEWSPVFWATTALGAILVPLNAWWTAAEFRHALADCRPSLVIADPERVDVLLGVPELDVPVIEVRGTRGRGGGIVPWDEVVEQSRAVGPAPEVPIGPDDDATILYTAGTTGTPKGAVGSHRNFGTDVMNRSLAVVAGRGDAAPVPSRLLLTYPMFHIAGLCVLVSAVWAGTTVVTMHRWDPDEAVTLIRRERLTGAAGVPLTMGQLVDAVAPHRHELGHLGAIRMGGTAVPPELVRRIGARFDGAVAPTNAYGLTETTSGVVTTSGAEYLASPDVVGRPYPGLELAVVDPATGDRQPPGEVGEVWLRGANVVRRYWNAPAATAQAFTDGWFHTGDLGRVDDEGRLRVVDRIKDVVDRGGEAVHCVEVEDAIAEHPDVVEVAVIGVRHPDLGEEVGAIVRTRPGTALRADDLRSDLTARLAHFKIPTVVAFRDEPLPRNAVGKILKQPLRAGLRVP</sequence>
<gene>
    <name evidence="5" type="ORF">WCD41_15895</name>
</gene>
<organism evidence="5 6">
    <name type="scientific">Actinomycetospora aeridis</name>
    <dbReference type="NCBI Taxonomy" id="3129231"/>
    <lineage>
        <taxon>Bacteria</taxon>
        <taxon>Bacillati</taxon>
        <taxon>Actinomycetota</taxon>
        <taxon>Actinomycetes</taxon>
        <taxon>Pseudonocardiales</taxon>
        <taxon>Pseudonocardiaceae</taxon>
        <taxon>Actinomycetospora</taxon>
    </lineage>
</organism>
<dbReference type="InterPro" id="IPR000873">
    <property type="entry name" value="AMP-dep_synth/lig_dom"/>
</dbReference>
<dbReference type="PROSITE" id="PS00455">
    <property type="entry name" value="AMP_BINDING"/>
    <property type="match status" value="1"/>
</dbReference>
<dbReference type="InterPro" id="IPR025110">
    <property type="entry name" value="AMP-bd_C"/>
</dbReference>
<evidence type="ECO:0000313" key="5">
    <source>
        <dbReference type="EMBL" id="MEJ2887943.1"/>
    </source>
</evidence>
<evidence type="ECO:0000256" key="2">
    <source>
        <dbReference type="ARBA" id="ARBA00022598"/>
    </source>
</evidence>
<reference evidence="5 6" key="1">
    <citation type="submission" date="2024-03" db="EMBL/GenBank/DDBJ databases">
        <title>Actinomycetospora sp. OC33-EN06, a novel actinomycete isolated from wild orchid (Aerides multiflora).</title>
        <authorList>
            <person name="Suriyachadkun C."/>
        </authorList>
    </citation>
    <scope>NUCLEOTIDE SEQUENCE [LARGE SCALE GENOMIC DNA]</scope>
    <source>
        <strain evidence="5 6">OC33-EN06</strain>
    </source>
</reference>
<keyword evidence="6" id="KW-1185">Reference proteome</keyword>
<comment type="caution">
    <text evidence="5">The sequence shown here is derived from an EMBL/GenBank/DDBJ whole genome shotgun (WGS) entry which is preliminary data.</text>
</comment>
<dbReference type="Gene3D" id="3.30.300.30">
    <property type="match status" value="1"/>
</dbReference>
<dbReference type="Pfam" id="PF00501">
    <property type="entry name" value="AMP-binding"/>
    <property type="match status" value="1"/>
</dbReference>
<dbReference type="PANTHER" id="PTHR43201:SF5">
    <property type="entry name" value="MEDIUM-CHAIN ACYL-COA LIGASE ACSF2, MITOCHONDRIAL"/>
    <property type="match status" value="1"/>
</dbReference>
<evidence type="ECO:0000259" key="4">
    <source>
        <dbReference type="Pfam" id="PF13193"/>
    </source>
</evidence>
<dbReference type="Pfam" id="PF13193">
    <property type="entry name" value="AMP-binding_C"/>
    <property type="match status" value="1"/>
</dbReference>
<dbReference type="InterPro" id="IPR042099">
    <property type="entry name" value="ANL_N_sf"/>
</dbReference>
<evidence type="ECO:0000259" key="3">
    <source>
        <dbReference type="Pfam" id="PF00501"/>
    </source>
</evidence>
<dbReference type="EMBL" id="JBBEGL010000004">
    <property type="protein sequence ID" value="MEJ2887943.1"/>
    <property type="molecule type" value="Genomic_DNA"/>
</dbReference>